<accession>A0ABW6V2G9</accession>
<sequence>MVPRCPVWPAAEGRCRAVPAAGGRSHGGRVQWAPWDLRAPAYGRRSERTLHAYGIVAHSGRWYVTGKDARVSEDRTFRLERIADARTLPGSFEAPVGPGPAQRVLSGFATAEYRHEVTLRIHGTVEQIRAHLPAGIASLAEHEPATGQDRAAERWLRVELRAARLDWLPPVLASLDRPFVIERPDELRDLVTALADRLASYARQA</sequence>
<keyword evidence="4" id="KW-1185">Reference proteome</keyword>
<dbReference type="EMBL" id="JBIAXI010000006">
    <property type="protein sequence ID" value="MFF4773493.1"/>
    <property type="molecule type" value="Genomic_DNA"/>
</dbReference>
<evidence type="ECO:0000313" key="4">
    <source>
        <dbReference type="Proteomes" id="UP001602119"/>
    </source>
</evidence>
<dbReference type="InterPro" id="IPR057727">
    <property type="entry name" value="WCX_dom"/>
</dbReference>
<comment type="caution">
    <text evidence="3">The sequence shown here is derived from an EMBL/GenBank/DDBJ whole genome shotgun (WGS) entry which is preliminary data.</text>
</comment>
<proteinExistence type="predicted"/>
<dbReference type="PANTHER" id="PTHR34580">
    <property type="match status" value="1"/>
</dbReference>
<dbReference type="Proteomes" id="UP001602119">
    <property type="component" value="Unassembled WGS sequence"/>
</dbReference>
<dbReference type="Pfam" id="PF25583">
    <property type="entry name" value="WCX"/>
    <property type="match status" value="1"/>
</dbReference>
<gene>
    <name evidence="3" type="ORF">ACFY05_11605</name>
</gene>
<dbReference type="InterPro" id="IPR026881">
    <property type="entry name" value="WYL_dom"/>
</dbReference>
<evidence type="ECO:0000313" key="3">
    <source>
        <dbReference type="EMBL" id="MFF4773493.1"/>
    </source>
</evidence>
<dbReference type="InterPro" id="IPR051534">
    <property type="entry name" value="CBASS_pafABC_assoc_protein"/>
</dbReference>
<evidence type="ECO:0000259" key="1">
    <source>
        <dbReference type="Pfam" id="PF13280"/>
    </source>
</evidence>
<name>A0ABW6V2G9_MICFU</name>
<dbReference type="PANTHER" id="PTHR34580:SF3">
    <property type="entry name" value="PROTEIN PAFB"/>
    <property type="match status" value="1"/>
</dbReference>
<evidence type="ECO:0000259" key="2">
    <source>
        <dbReference type="Pfam" id="PF25583"/>
    </source>
</evidence>
<dbReference type="Pfam" id="PF13280">
    <property type="entry name" value="WYL"/>
    <property type="match status" value="1"/>
</dbReference>
<dbReference type="RefSeq" id="WP_387341875.1">
    <property type="nucleotide sequence ID" value="NZ_JBIAXI010000006.1"/>
</dbReference>
<feature type="domain" description="WCX" evidence="2">
    <location>
        <begin position="114"/>
        <end position="199"/>
    </location>
</feature>
<feature type="domain" description="WYL" evidence="1">
    <location>
        <begin position="42"/>
        <end position="86"/>
    </location>
</feature>
<protein>
    <submittedName>
        <fullName evidence="3">Helix-turn-helix transcriptional regulator</fullName>
    </submittedName>
</protein>
<organism evidence="3 4">
    <name type="scientific">Microtetraspora fusca</name>
    <dbReference type="NCBI Taxonomy" id="1997"/>
    <lineage>
        <taxon>Bacteria</taxon>
        <taxon>Bacillati</taxon>
        <taxon>Actinomycetota</taxon>
        <taxon>Actinomycetes</taxon>
        <taxon>Streptosporangiales</taxon>
        <taxon>Streptosporangiaceae</taxon>
        <taxon>Microtetraspora</taxon>
    </lineage>
</organism>
<reference evidence="3 4" key="1">
    <citation type="submission" date="2024-10" db="EMBL/GenBank/DDBJ databases">
        <title>The Natural Products Discovery Center: Release of the First 8490 Sequenced Strains for Exploring Actinobacteria Biosynthetic Diversity.</title>
        <authorList>
            <person name="Kalkreuter E."/>
            <person name="Kautsar S.A."/>
            <person name="Yang D."/>
            <person name="Bader C.D."/>
            <person name="Teijaro C.N."/>
            <person name="Fluegel L."/>
            <person name="Davis C.M."/>
            <person name="Simpson J.R."/>
            <person name="Lauterbach L."/>
            <person name="Steele A.D."/>
            <person name="Gui C."/>
            <person name="Meng S."/>
            <person name="Li G."/>
            <person name="Viehrig K."/>
            <person name="Ye F."/>
            <person name="Su P."/>
            <person name="Kiefer A.F."/>
            <person name="Nichols A."/>
            <person name="Cepeda A.J."/>
            <person name="Yan W."/>
            <person name="Fan B."/>
            <person name="Jiang Y."/>
            <person name="Adhikari A."/>
            <person name="Zheng C.-J."/>
            <person name="Schuster L."/>
            <person name="Cowan T.M."/>
            <person name="Smanski M.J."/>
            <person name="Chevrette M.G."/>
            <person name="De Carvalho L.P.S."/>
            <person name="Shen B."/>
        </authorList>
    </citation>
    <scope>NUCLEOTIDE SEQUENCE [LARGE SCALE GENOMIC DNA]</scope>
    <source>
        <strain evidence="3 4">NPDC001281</strain>
    </source>
</reference>